<protein>
    <submittedName>
        <fullName evidence="3">GNAT family N-acetyltransferase</fullName>
    </submittedName>
</protein>
<dbReference type="Gene3D" id="3.40.630.30">
    <property type="match status" value="1"/>
</dbReference>
<keyword evidence="4" id="KW-1185">Reference proteome</keyword>
<dbReference type="KEGG" id="jli:EXU32_02160"/>
<proteinExistence type="predicted"/>
<dbReference type="InterPro" id="IPR037523">
    <property type="entry name" value="VOC_core"/>
</dbReference>
<evidence type="ECO:0000259" key="2">
    <source>
        <dbReference type="PROSITE" id="PS51819"/>
    </source>
</evidence>
<dbReference type="InterPro" id="IPR016181">
    <property type="entry name" value="Acyl_CoA_acyltransferase"/>
</dbReference>
<dbReference type="STRING" id="1216970.GCA_001570985_01760"/>
<dbReference type="Pfam" id="PF00903">
    <property type="entry name" value="Glyoxalase"/>
    <property type="match status" value="1"/>
</dbReference>
<dbReference type="PROSITE" id="PS51819">
    <property type="entry name" value="VOC"/>
    <property type="match status" value="1"/>
</dbReference>
<accession>A0A4P6MTM1</accession>
<dbReference type="AlphaFoldDB" id="A0A4P6MTM1"/>
<dbReference type="GO" id="GO:1990189">
    <property type="term" value="F:protein N-terminal-serine acetyltransferase activity"/>
    <property type="evidence" value="ECO:0007669"/>
    <property type="project" value="TreeGrafter"/>
</dbReference>
<dbReference type="PANTHER" id="PTHR43441">
    <property type="entry name" value="RIBOSOMAL-PROTEIN-SERINE ACETYLTRANSFERASE"/>
    <property type="match status" value="1"/>
</dbReference>
<dbReference type="Pfam" id="PF13302">
    <property type="entry name" value="Acetyltransf_3"/>
    <property type="match status" value="1"/>
</dbReference>
<reference evidence="3 4" key="1">
    <citation type="submission" date="2019-02" db="EMBL/GenBank/DDBJ databases">
        <title>Genomic data mining of an Antarctic deep-sea actinobacterium, Janibacterlimosus P3-3-X1.</title>
        <authorList>
            <person name="Liao L."/>
            <person name="Chen B."/>
        </authorList>
    </citation>
    <scope>NUCLEOTIDE SEQUENCE [LARGE SCALE GENOMIC DNA]</scope>
    <source>
        <strain evidence="3 4">P3-3-X1</strain>
    </source>
</reference>
<evidence type="ECO:0000313" key="3">
    <source>
        <dbReference type="EMBL" id="QBF45175.1"/>
    </source>
</evidence>
<dbReference type="PANTHER" id="PTHR43441:SF2">
    <property type="entry name" value="FAMILY ACETYLTRANSFERASE, PUTATIVE (AFU_ORTHOLOGUE AFUA_7G00850)-RELATED"/>
    <property type="match status" value="1"/>
</dbReference>
<dbReference type="Proteomes" id="UP000290408">
    <property type="component" value="Chromosome"/>
</dbReference>
<evidence type="ECO:0000313" key="4">
    <source>
        <dbReference type="Proteomes" id="UP000290408"/>
    </source>
</evidence>
<keyword evidence="3" id="KW-0808">Transferase</keyword>
<gene>
    <name evidence="3" type="ORF">EXU32_02160</name>
</gene>
<sequence>MDPRISFVTLVVDDLDAARRFYVAGLGWPVALEVPGEVVMIRVGEQQVLSLWTTDGFEGEVGPVRRGAGIVPITLAHNVATSREVDEILALASAAGSSDVGEAQPRDWGGYTGYFADPAGFRWEIAVNPGPIGESVLPPDSRAEVVRNDLDQPVGPDLPAWTPPPRPELEAITGAYCSLEPLATGHTDELFVELGAIDPSLWTYLGEDPITEAAPFARYVAGRLTDDSVEVVIRDADGVACGLVALMRIDHAHGGVEIGNVLLGPRLRRTTAATEAMALLARHVFDLGYRRYEWKCDALNAPSRRAAERLGFAYEGTFRRHRVTKGRSRDTAWFAMTDDDWPRIRAAHDAWLAEGNFVDGVQQRRLADLLAVG</sequence>
<evidence type="ECO:0000259" key="1">
    <source>
        <dbReference type="PROSITE" id="PS51186"/>
    </source>
</evidence>
<name>A0A4P6MTM1_9MICO</name>
<dbReference type="SUPFAM" id="SSF54593">
    <property type="entry name" value="Glyoxalase/Bleomycin resistance protein/Dihydroxybiphenyl dioxygenase"/>
    <property type="match status" value="1"/>
</dbReference>
<dbReference type="OrthoDB" id="9795199at2"/>
<dbReference type="EMBL" id="CP036164">
    <property type="protein sequence ID" value="QBF45175.1"/>
    <property type="molecule type" value="Genomic_DNA"/>
</dbReference>
<dbReference type="Gene3D" id="3.10.180.10">
    <property type="entry name" value="2,3-Dihydroxybiphenyl 1,2-Dioxygenase, domain 1"/>
    <property type="match status" value="1"/>
</dbReference>
<dbReference type="InterPro" id="IPR051908">
    <property type="entry name" value="Ribosomal_N-acetyltransferase"/>
</dbReference>
<feature type="domain" description="VOC" evidence="2">
    <location>
        <begin position="4"/>
        <end position="128"/>
    </location>
</feature>
<feature type="domain" description="N-acetyltransferase" evidence="1">
    <location>
        <begin position="189"/>
        <end position="339"/>
    </location>
</feature>
<dbReference type="InterPro" id="IPR004360">
    <property type="entry name" value="Glyas_Fos-R_dOase_dom"/>
</dbReference>
<dbReference type="PROSITE" id="PS51186">
    <property type="entry name" value="GNAT"/>
    <property type="match status" value="1"/>
</dbReference>
<dbReference type="SUPFAM" id="SSF55729">
    <property type="entry name" value="Acyl-CoA N-acyltransferases (Nat)"/>
    <property type="match status" value="1"/>
</dbReference>
<dbReference type="InterPro" id="IPR000182">
    <property type="entry name" value="GNAT_dom"/>
</dbReference>
<dbReference type="GO" id="GO:0008999">
    <property type="term" value="F:protein-N-terminal-alanine acetyltransferase activity"/>
    <property type="evidence" value="ECO:0007669"/>
    <property type="project" value="TreeGrafter"/>
</dbReference>
<dbReference type="InterPro" id="IPR029068">
    <property type="entry name" value="Glyas_Bleomycin-R_OHBP_Dase"/>
</dbReference>
<organism evidence="3 4">
    <name type="scientific">Janibacter limosus</name>
    <dbReference type="NCBI Taxonomy" id="53458"/>
    <lineage>
        <taxon>Bacteria</taxon>
        <taxon>Bacillati</taxon>
        <taxon>Actinomycetota</taxon>
        <taxon>Actinomycetes</taxon>
        <taxon>Micrococcales</taxon>
        <taxon>Intrasporangiaceae</taxon>
        <taxon>Janibacter</taxon>
    </lineage>
</organism>
<dbReference type="RefSeq" id="WP_130628416.1">
    <property type="nucleotide sequence ID" value="NZ_CP036164.1"/>
</dbReference>